<reference evidence="3" key="1">
    <citation type="submission" date="2011-12" db="EMBL/GenBank/DDBJ databases">
        <title>Complete sequence of Clostridium clariflavum DSM 19732.</title>
        <authorList>
            <consortium name="US DOE Joint Genome Institute"/>
            <person name="Lucas S."/>
            <person name="Han J."/>
            <person name="Lapidus A."/>
            <person name="Cheng J.-F."/>
            <person name="Goodwin L."/>
            <person name="Pitluck S."/>
            <person name="Peters L."/>
            <person name="Teshima H."/>
            <person name="Detter J.C."/>
            <person name="Han C."/>
            <person name="Tapia R."/>
            <person name="Land M."/>
            <person name="Hauser L."/>
            <person name="Kyrpides N."/>
            <person name="Ivanova N."/>
            <person name="Pagani I."/>
            <person name="Kitzmiller T."/>
            <person name="Lynd L."/>
            <person name="Izquierdo J."/>
            <person name="Woyke T."/>
        </authorList>
    </citation>
    <scope>NUCLEOTIDE SEQUENCE [LARGE SCALE GENOMIC DNA]</scope>
    <source>
        <strain evidence="3">DSM 19732 / NBRC 101661 / EBR45</strain>
    </source>
</reference>
<dbReference type="Proteomes" id="UP000005435">
    <property type="component" value="Chromosome"/>
</dbReference>
<dbReference type="AlphaFoldDB" id="G8M2W3"/>
<proteinExistence type="predicted"/>
<dbReference type="KEGG" id="ccl:Clocl_1592"/>
<feature type="transmembrane region" description="Helical" evidence="1">
    <location>
        <begin position="7"/>
        <end position="27"/>
    </location>
</feature>
<evidence type="ECO:0000256" key="1">
    <source>
        <dbReference type="SAM" id="Phobius"/>
    </source>
</evidence>
<keyword evidence="1" id="KW-0472">Membrane</keyword>
<keyword evidence="1" id="KW-0812">Transmembrane</keyword>
<keyword evidence="1" id="KW-1133">Transmembrane helix</keyword>
<keyword evidence="3" id="KW-1185">Reference proteome</keyword>
<gene>
    <name evidence="2" type="ordered locus">Clocl_1592</name>
</gene>
<protein>
    <submittedName>
        <fullName evidence="2">Uncharacterized protein</fullName>
    </submittedName>
</protein>
<accession>G8M2W3</accession>
<reference evidence="2 3" key="2">
    <citation type="journal article" date="2012" name="Stand. Genomic Sci.">
        <title>Complete Genome Sequence of Clostridium clariflavum DSM 19732.</title>
        <authorList>
            <person name="Izquierdo J.A."/>
            <person name="Goodwin L."/>
            <person name="Davenport K.W."/>
            <person name="Teshima H."/>
            <person name="Bruce D."/>
            <person name="Detter C."/>
            <person name="Tapia R."/>
            <person name="Han S."/>
            <person name="Land M."/>
            <person name="Hauser L."/>
            <person name="Jeffries C.D."/>
            <person name="Han J."/>
            <person name="Pitluck S."/>
            <person name="Nolan M."/>
            <person name="Chen A."/>
            <person name="Huntemann M."/>
            <person name="Mavromatis K."/>
            <person name="Mikhailova N."/>
            <person name="Liolios K."/>
            <person name="Woyke T."/>
            <person name="Lynd L.R."/>
        </authorList>
    </citation>
    <scope>NUCLEOTIDE SEQUENCE [LARGE SCALE GENOMIC DNA]</scope>
    <source>
        <strain evidence="3">DSM 19732 / NBRC 101661 / EBR45</strain>
    </source>
</reference>
<dbReference type="HOGENOM" id="CLU_3060123_0_0_9"/>
<name>G8M2W3_ACECE</name>
<evidence type="ECO:0000313" key="3">
    <source>
        <dbReference type="Proteomes" id="UP000005435"/>
    </source>
</evidence>
<sequence precursor="true">MIHKITYIPVLFAIYWHFNLTDVIFATNTDFNVLEFKAVSGLLRFALVLFCMQ</sequence>
<dbReference type="EMBL" id="CP003065">
    <property type="protein sequence ID" value="AEV68227.1"/>
    <property type="molecule type" value="Genomic_DNA"/>
</dbReference>
<evidence type="ECO:0000313" key="2">
    <source>
        <dbReference type="EMBL" id="AEV68227.1"/>
    </source>
</evidence>
<organism evidence="2 3">
    <name type="scientific">Acetivibrio clariflavus (strain DSM 19732 / NBRC 101661 / EBR45)</name>
    <name type="common">Clostridium clariflavum</name>
    <dbReference type="NCBI Taxonomy" id="720554"/>
    <lineage>
        <taxon>Bacteria</taxon>
        <taxon>Bacillati</taxon>
        <taxon>Bacillota</taxon>
        <taxon>Clostridia</taxon>
        <taxon>Eubacteriales</taxon>
        <taxon>Oscillospiraceae</taxon>
        <taxon>Acetivibrio</taxon>
    </lineage>
</organism>